<dbReference type="CDD" id="cd05399">
    <property type="entry name" value="NT_Rel-Spo_like"/>
    <property type="match status" value="1"/>
</dbReference>
<evidence type="ECO:0000256" key="1">
    <source>
        <dbReference type="ARBA" id="ARBA00022737"/>
    </source>
</evidence>
<dbReference type="InterPro" id="IPR056884">
    <property type="entry name" value="NPHP3-like_N"/>
</dbReference>
<dbReference type="Pfam" id="PF13637">
    <property type="entry name" value="Ank_4"/>
    <property type="match status" value="1"/>
</dbReference>
<reference evidence="5" key="1">
    <citation type="journal article" date="2023" name="Mol. Phylogenet. Evol.">
        <title>Genome-scale phylogeny and comparative genomics of the fungal order Sordariales.</title>
        <authorList>
            <person name="Hensen N."/>
            <person name="Bonometti L."/>
            <person name="Westerberg I."/>
            <person name="Brannstrom I.O."/>
            <person name="Guillou S."/>
            <person name="Cros-Aarteil S."/>
            <person name="Calhoun S."/>
            <person name="Haridas S."/>
            <person name="Kuo A."/>
            <person name="Mondo S."/>
            <person name="Pangilinan J."/>
            <person name="Riley R."/>
            <person name="LaButti K."/>
            <person name="Andreopoulos B."/>
            <person name="Lipzen A."/>
            <person name="Chen C."/>
            <person name="Yan M."/>
            <person name="Daum C."/>
            <person name="Ng V."/>
            <person name="Clum A."/>
            <person name="Steindorff A."/>
            <person name="Ohm R.A."/>
            <person name="Martin F."/>
            <person name="Silar P."/>
            <person name="Natvig D.O."/>
            <person name="Lalanne C."/>
            <person name="Gautier V."/>
            <person name="Ament-Velasquez S.L."/>
            <person name="Kruys A."/>
            <person name="Hutchinson M.I."/>
            <person name="Powell A.J."/>
            <person name="Barry K."/>
            <person name="Miller A.N."/>
            <person name="Grigoriev I.V."/>
            <person name="Debuchy R."/>
            <person name="Gladieux P."/>
            <person name="Hiltunen Thoren M."/>
            <person name="Johannesson H."/>
        </authorList>
    </citation>
    <scope>NUCLEOTIDE SEQUENCE</scope>
    <source>
        <strain evidence="5">PSN293</strain>
    </source>
</reference>
<reference evidence="5" key="2">
    <citation type="submission" date="2023-05" db="EMBL/GenBank/DDBJ databases">
        <authorList>
            <consortium name="Lawrence Berkeley National Laboratory"/>
            <person name="Steindorff A."/>
            <person name="Hensen N."/>
            <person name="Bonometti L."/>
            <person name="Westerberg I."/>
            <person name="Brannstrom I.O."/>
            <person name="Guillou S."/>
            <person name="Cros-Aarteil S."/>
            <person name="Calhoun S."/>
            <person name="Haridas S."/>
            <person name="Kuo A."/>
            <person name="Mondo S."/>
            <person name="Pangilinan J."/>
            <person name="Riley R."/>
            <person name="Labutti K."/>
            <person name="Andreopoulos B."/>
            <person name="Lipzen A."/>
            <person name="Chen C."/>
            <person name="Yanf M."/>
            <person name="Daum C."/>
            <person name="Ng V."/>
            <person name="Clum A."/>
            <person name="Ohm R."/>
            <person name="Martin F."/>
            <person name="Silar P."/>
            <person name="Natvig D."/>
            <person name="Lalanne C."/>
            <person name="Gautier V."/>
            <person name="Ament-Velasquez S.L."/>
            <person name="Kruys A."/>
            <person name="Hutchinson M.I."/>
            <person name="Powell A.J."/>
            <person name="Barry K."/>
            <person name="Miller A.N."/>
            <person name="Grigoriev I.V."/>
            <person name="Debuchy R."/>
            <person name="Gladieux P."/>
            <person name="Thoren M.H."/>
            <person name="Johannesson H."/>
        </authorList>
    </citation>
    <scope>NUCLEOTIDE SEQUENCE</scope>
    <source>
        <strain evidence="5">PSN293</strain>
    </source>
</reference>
<dbReference type="InterPro" id="IPR007685">
    <property type="entry name" value="RelA_SpoT"/>
</dbReference>
<dbReference type="InterPro" id="IPR027417">
    <property type="entry name" value="P-loop_NTPase"/>
</dbReference>
<dbReference type="Gene3D" id="1.25.40.20">
    <property type="entry name" value="Ankyrin repeat-containing domain"/>
    <property type="match status" value="5"/>
</dbReference>
<dbReference type="PANTHER" id="PTHR24171:SF9">
    <property type="entry name" value="ANKYRIN REPEAT DOMAIN-CONTAINING PROTEIN 39"/>
    <property type="match status" value="1"/>
</dbReference>
<dbReference type="InterPro" id="IPR054471">
    <property type="entry name" value="GPIID_WHD"/>
</dbReference>
<feature type="repeat" description="ANK" evidence="3">
    <location>
        <begin position="1044"/>
        <end position="1076"/>
    </location>
</feature>
<dbReference type="Pfam" id="PF22939">
    <property type="entry name" value="WHD_GPIID"/>
    <property type="match status" value="1"/>
</dbReference>
<dbReference type="Gene3D" id="3.30.460.10">
    <property type="entry name" value="Beta Polymerase, domain 2"/>
    <property type="match status" value="1"/>
</dbReference>
<dbReference type="AlphaFoldDB" id="A0AAN6XXC4"/>
<evidence type="ECO:0000256" key="2">
    <source>
        <dbReference type="ARBA" id="ARBA00023043"/>
    </source>
</evidence>
<dbReference type="InterPro" id="IPR043519">
    <property type="entry name" value="NT_sf"/>
</dbReference>
<dbReference type="Pfam" id="PF24883">
    <property type="entry name" value="NPHP3_N"/>
    <property type="match status" value="1"/>
</dbReference>
<dbReference type="SMART" id="SM00954">
    <property type="entry name" value="RelA_SpoT"/>
    <property type="match status" value="1"/>
</dbReference>
<dbReference type="PANTHER" id="PTHR24171">
    <property type="entry name" value="ANKYRIN REPEAT DOMAIN-CONTAINING PROTEIN 39-RELATED"/>
    <property type="match status" value="1"/>
</dbReference>
<feature type="repeat" description="ANK" evidence="3">
    <location>
        <begin position="978"/>
        <end position="1010"/>
    </location>
</feature>
<dbReference type="InterPro" id="IPR002110">
    <property type="entry name" value="Ankyrin_rpt"/>
</dbReference>
<dbReference type="Pfam" id="PF12796">
    <property type="entry name" value="Ank_2"/>
    <property type="match status" value="3"/>
</dbReference>
<feature type="repeat" description="ANK" evidence="3">
    <location>
        <begin position="1110"/>
        <end position="1142"/>
    </location>
</feature>
<dbReference type="Gene3D" id="3.40.50.300">
    <property type="entry name" value="P-loop containing nucleotide triphosphate hydrolases"/>
    <property type="match status" value="1"/>
</dbReference>
<name>A0AAN6XXC4_9PEZI</name>
<feature type="repeat" description="ANK" evidence="3">
    <location>
        <begin position="1176"/>
        <end position="1208"/>
    </location>
</feature>
<dbReference type="PROSITE" id="PS50088">
    <property type="entry name" value="ANK_REPEAT"/>
    <property type="match status" value="10"/>
</dbReference>
<keyword evidence="6" id="KW-1185">Reference proteome</keyword>
<feature type="repeat" description="ANK" evidence="3">
    <location>
        <begin position="945"/>
        <end position="977"/>
    </location>
</feature>
<feature type="repeat" description="ANK" evidence="3">
    <location>
        <begin position="1011"/>
        <end position="1043"/>
    </location>
</feature>
<sequence>MDLRSPARAQVGDGYAPNQLLRAKINQMTQEDVGTDPKSTFVNDIWPKLQNEYDTMKEGLEEFCKDALKRKVIDCEVKSRTKEVGSIKKSLDRREKALWEQKQQRFESLSDIFRKIHDLVGLRIILQFADDMERATCFIEESFRMEEEPVIFLPGREVGRYWKPWFGAYQTRNYRVSLKDGQCGVLSRFCDVMFEIQVTTISEDLYNKLAHPLLYKDNGLSLTRRDEIVVDLAHGSARCYALTLAFMEDILKKCASGIGGRDEMEAATKEIEEDVIRFRESSAKTTSFDTPVSPRGLLGGLPPEGSNSVDDLKGWIANEITAVLDQIRSSSQTIPDAVLSKLAVAIDPSSPRSVLEEKKVEWLERLYSCPYADRKDVNPPRVEGTCEWFTGHQLFRNWQQSNTASLLWVSADPGCGKSVLAKYLVDDVLPSTDTRTTCYFFFKDGFDDQKSSTIALCCILRQIFKQRPGCFSDQILKKLEEDKKVEKGETKPPMSFRDLWDLFMAAAIGHKTGEIVCIIDALDECEDSGRNQLIDAISNFHCHTMTRTPVLKFLLTSRPYQGIAREFSQHLERELPTIHLSGESAEEARKISREIDLVVRNRIVDDGRRLGLTQEQQNVLREELTRVPNHTYLWVYLIFDIINRSIIDRAEDIRSIANTIPKTVDAAYDRILSKSPDIERARKILHIIVAAARPLTLQEMDLALAIVPKHRSFSDLELVPETRFRENIRQHCGLFVVVVDSKIYLLHQTAREFLVPSLSPGRPVFPSSGPKLEWKFSLYPGESNRILAEICMRRLSLWDFSLKSLQRSQERDNYIAKRMLLGYSAQYWAEHFRKGDWNSGDWTIEKATKKALSHLNPQKPASLAWFEIYQMLETKSRPRNFIPLIIASYFGHNTVVQQLLKAGAEVDAKDNDGETPLRWASTNGHGTVVQQLLKAGAEVDAKDSYGKTPLHRASTNGHGTVVQQLLEAGAEVDTKDNIGGTPVHWASANGHGTVVQQLLEAGAEVDAKDNFGGTPVHWASTNGHSTVVQQLLEAGAEVDAKDNDGKTPLHRASANGHGTVVQQLLEAGAEVDTKDNIGGTPLHRASANGHGTVVQQLLEAGAEVDAKDNDGGTPLRWASTNGRNTVVQQLLEAGAEVDAKDNDGGTPLRWASTNGHNTVVQQLLEAGAEVDAKDNVGWTTLHRASTNGHNTLVQQLLEAGAEVDAKANDGETPLQWASEKGHGTVVLC</sequence>
<dbReference type="PROSITE" id="PS50297">
    <property type="entry name" value="ANK_REP_REGION"/>
    <property type="match status" value="10"/>
</dbReference>
<feature type="repeat" description="ANK" evidence="3">
    <location>
        <begin position="912"/>
        <end position="944"/>
    </location>
</feature>
<evidence type="ECO:0000313" key="6">
    <source>
        <dbReference type="Proteomes" id="UP001301769"/>
    </source>
</evidence>
<feature type="repeat" description="ANK" evidence="3">
    <location>
        <begin position="1143"/>
        <end position="1175"/>
    </location>
</feature>
<organism evidence="5 6">
    <name type="scientific">Rhypophila decipiens</name>
    <dbReference type="NCBI Taxonomy" id="261697"/>
    <lineage>
        <taxon>Eukaryota</taxon>
        <taxon>Fungi</taxon>
        <taxon>Dikarya</taxon>
        <taxon>Ascomycota</taxon>
        <taxon>Pezizomycotina</taxon>
        <taxon>Sordariomycetes</taxon>
        <taxon>Sordariomycetidae</taxon>
        <taxon>Sordariales</taxon>
        <taxon>Naviculisporaceae</taxon>
        <taxon>Rhypophila</taxon>
    </lineage>
</organism>
<evidence type="ECO:0000256" key="3">
    <source>
        <dbReference type="PROSITE-ProRule" id="PRU00023"/>
    </source>
</evidence>
<dbReference type="PRINTS" id="PR01415">
    <property type="entry name" value="ANKYRIN"/>
</dbReference>
<proteinExistence type="predicted"/>
<dbReference type="Pfam" id="PF04607">
    <property type="entry name" value="RelA_SpoT"/>
    <property type="match status" value="1"/>
</dbReference>
<evidence type="ECO:0000259" key="4">
    <source>
        <dbReference type="SMART" id="SM00954"/>
    </source>
</evidence>
<feature type="repeat" description="ANK" evidence="3">
    <location>
        <begin position="879"/>
        <end position="911"/>
    </location>
</feature>
<dbReference type="SUPFAM" id="SSF48403">
    <property type="entry name" value="Ankyrin repeat"/>
    <property type="match status" value="1"/>
</dbReference>
<dbReference type="SUPFAM" id="SSF52540">
    <property type="entry name" value="P-loop containing nucleoside triphosphate hydrolases"/>
    <property type="match status" value="1"/>
</dbReference>
<dbReference type="InterPro" id="IPR036770">
    <property type="entry name" value="Ankyrin_rpt-contain_sf"/>
</dbReference>
<evidence type="ECO:0000313" key="5">
    <source>
        <dbReference type="EMBL" id="KAK4206267.1"/>
    </source>
</evidence>
<dbReference type="Proteomes" id="UP001301769">
    <property type="component" value="Unassembled WGS sequence"/>
</dbReference>
<gene>
    <name evidence="5" type="ORF">QBC37DRAFT_139757</name>
</gene>
<protein>
    <recommendedName>
        <fullName evidence="4">RelA/SpoT domain-containing protein</fullName>
    </recommendedName>
</protein>
<dbReference type="EMBL" id="MU858455">
    <property type="protein sequence ID" value="KAK4206267.1"/>
    <property type="molecule type" value="Genomic_DNA"/>
</dbReference>
<feature type="repeat" description="ANK" evidence="3">
    <location>
        <begin position="1077"/>
        <end position="1109"/>
    </location>
</feature>
<dbReference type="GO" id="GO:0015969">
    <property type="term" value="P:guanosine tetraphosphate metabolic process"/>
    <property type="evidence" value="ECO:0007669"/>
    <property type="project" value="InterPro"/>
</dbReference>
<comment type="caution">
    <text evidence="5">The sequence shown here is derived from an EMBL/GenBank/DDBJ whole genome shotgun (WGS) entry which is preliminary data.</text>
</comment>
<keyword evidence="2 3" id="KW-0040">ANK repeat</keyword>
<feature type="domain" description="RelA/SpoT" evidence="4">
    <location>
        <begin position="79"/>
        <end position="219"/>
    </location>
</feature>
<keyword evidence="1" id="KW-0677">Repeat</keyword>
<accession>A0AAN6XXC4</accession>
<dbReference type="SMART" id="SM00248">
    <property type="entry name" value="ANK"/>
    <property type="match status" value="10"/>
</dbReference>
<dbReference type="SUPFAM" id="SSF81301">
    <property type="entry name" value="Nucleotidyltransferase"/>
    <property type="match status" value="1"/>
</dbReference>